<evidence type="ECO:0000259" key="1">
    <source>
        <dbReference type="SMART" id="SM00382"/>
    </source>
</evidence>
<feature type="domain" description="AAA+ ATPase" evidence="1">
    <location>
        <begin position="28"/>
        <end position="357"/>
    </location>
</feature>
<reference evidence="3" key="1">
    <citation type="submission" date="2017-05" db="EMBL/GenBank/DDBJ databases">
        <authorList>
            <person name="Sung H."/>
        </authorList>
    </citation>
    <scope>NUCLEOTIDE SEQUENCE [LARGE SCALE GENOMIC DNA]</scope>
    <source>
        <strain evidence="3">AR23208</strain>
    </source>
</reference>
<dbReference type="SUPFAM" id="SSF52540">
    <property type="entry name" value="P-loop containing nucleoside triphosphate hydrolases"/>
    <property type="match status" value="1"/>
</dbReference>
<evidence type="ECO:0000313" key="2">
    <source>
        <dbReference type="EMBL" id="ARU61530.1"/>
    </source>
</evidence>
<accession>A0A1Y0IMQ3</accession>
<dbReference type="InterPro" id="IPR027417">
    <property type="entry name" value="P-loop_NTPase"/>
</dbReference>
<dbReference type="InterPro" id="IPR051396">
    <property type="entry name" value="Bact_Antivir_Def_Nuclease"/>
</dbReference>
<dbReference type="Pfam" id="PF13175">
    <property type="entry name" value="AAA_15"/>
    <property type="match status" value="1"/>
</dbReference>
<gene>
    <name evidence="2" type="ORF">CBW65_11300</name>
</gene>
<dbReference type="AlphaFoldDB" id="A0A1Y0IMQ3"/>
<dbReference type="PANTHER" id="PTHR43581">
    <property type="entry name" value="ATP/GTP PHOSPHATASE"/>
    <property type="match status" value="1"/>
</dbReference>
<dbReference type="PANTHER" id="PTHR43581:SF4">
    <property type="entry name" value="ATP_GTP PHOSPHATASE"/>
    <property type="match status" value="1"/>
</dbReference>
<name>A0A1Y0IMQ3_9BACL</name>
<sequence length="357" mass="41116">MKIRKVSISNFKGIEQLEVPFVNEYEEIRKVTTIFGDNGSGKTTVLQAIALVISMATRKTWSADQFQWHGFLPGRMSSLGKTKIVVEIEFDDREIESVHKLFSIWRQGLPDEEKRRLVEPGHEKRVTLVYEDGDVRAEEGLSAKMQFLGRCYIKSLLSRDPHFRDLFHGVGDVFWFDQYRNLASGSQTAKDAQTTSWAAGAGALRMYLVGWWFHRSVLGNKAKLDYIEWLEGQFSKIFSGTRFEGPEAMHELASDLEDYYFLLSRQNKKYDVSEMSSGEQAIFCVLYEFIRQQIAHSIVLIDELELHLHPPEQQALFLALNKMGDDCQYIITSHSTYLQNLIPDEDMYRIQGGKLCL</sequence>
<dbReference type="Proteomes" id="UP000195437">
    <property type="component" value="Chromosome"/>
</dbReference>
<dbReference type="InterPro" id="IPR041685">
    <property type="entry name" value="AAA_GajA/Old/RecF-like"/>
</dbReference>
<dbReference type="Gene3D" id="3.40.50.300">
    <property type="entry name" value="P-loop containing nucleotide triphosphate hydrolases"/>
    <property type="match status" value="2"/>
</dbReference>
<dbReference type="EMBL" id="CP021434">
    <property type="protein sequence ID" value="ARU61530.1"/>
    <property type="molecule type" value="Genomic_DNA"/>
</dbReference>
<protein>
    <recommendedName>
        <fullName evidence="1">AAA+ ATPase domain-containing protein</fullName>
    </recommendedName>
</protein>
<dbReference type="GO" id="GO:0016887">
    <property type="term" value="F:ATP hydrolysis activity"/>
    <property type="evidence" value="ECO:0007669"/>
    <property type="project" value="InterPro"/>
</dbReference>
<dbReference type="KEGG" id="tum:CBW65_11300"/>
<evidence type="ECO:0000313" key="3">
    <source>
        <dbReference type="Proteomes" id="UP000195437"/>
    </source>
</evidence>
<dbReference type="OrthoDB" id="9784297at2"/>
<dbReference type="InterPro" id="IPR003593">
    <property type="entry name" value="AAA+_ATPase"/>
</dbReference>
<dbReference type="RefSeq" id="WP_087456910.1">
    <property type="nucleotide sequence ID" value="NZ_CP021434.1"/>
</dbReference>
<organism evidence="2 3">
    <name type="scientific">Tumebacillus avium</name>
    <dbReference type="NCBI Taxonomy" id="1903704"/>
    <lineage>
        <taxon>Bacteria</taxon>
        <taxon>Bacillati</taxon>
        <taxon>Bacillota</taxon>
        <taxon>Bacilli</taxon>
        <taxon>Bacillales</taxon>
        <taxon>Alicyclobacillaceae</taxon>
        <taxon>Tumebacillus</taxon>
    </lineage>
</organism>
<dbReference type="Pfam" id="PF13304">
    <property type="entry name" value="AAA_21"/>
    <property type="match status" value="1"/>
</dbReference>
<proteinExistence type="predicted"/>
<dbReference type="InterPro" id="IPR003959">
    <property type="entry name" value="ATPase_AAA_core"/>
</dbReference>
<dbReference type="SMART" id="SM00382">
    <property type="entry name" value="AAA"/>
    <property type="match status" value="1"/>
</dbReference>
<dbReference type="GO" id="GO:0005524">
    <property type="term" value="F:ATP binding"/>
    <property type="evidence" value="ECO:0007669"/>
    <property type="project" value="InterPro"/>
</dbReference>
<keyword evidence="3" id="KW-1185">Reference proteome</keyword>